<evidence type="ECO:0000313" key="1">
    <source>
        <dbReference type="EMBL" id="QTF06708.1"/>
    </source>
</evidence>
<protein>
    <recommendedName>
        <fullName evidence="3">Secreted protein</fullName>
    </recommendedName>
</protein>
<accession>A0ABX7USL6</accession>
<dbReference type="RefSeq" id="WP_208229378.1">
    <property type="nucleotide sequence ID" value="NZ_CP050854.1"/>
</dbReference>
<proteinExistence type="predicted"/>
<organism evidence="1 2">
    <name type="scientific">Brenneria izadpanahii</name>
    <dbReference type="NCBI Taxonomy" id="2722756"/>
    <lineage>
        <taxon>Bacteria</taxon>
        <taxon>Pseudomonadati</taxon>
        <taxon>Pseudomonadota</taxon>
        <taxon>Gammaproteobacteria</taxon>
        <taxon>Enterobacterales</taxon>
        <taxon>Pectobacteriaceae</taxon>
        <taxon>Brenneria</taxon>
    </lineage>
</organism>
<reference evidence="1 2" key="1">
    <citation type="submission" date="2020-03" db="EMBL/GenBank/DDBJ databases">
        <authorList>
            <person name="Bakhshi Ganjeh M."/>
        </authorList>
    </citation>
    <scope>NUCLEOTIDE SEQUENCE [LARGE SCALE GENOMIC DNA]</scope>
    <source>
        <strain evidence="2">Iran 50</strain>
    </source>
</reference>
<evidence type="ECO:0000313" key="2">
    <source>
        <dbReference type="Proteomes" id="UP000671960"/>
    </source>
</evidence>
<dbReference type="Proteomes" id="UP000671960">
    <property type="component" value="Chromosome"/>
</dbReference>
<dbReference type="EMBL" id="CP050854">
    <property type="protein sequence ID" value="QTF06708.1"/>
    <property type="molecule type" value="Genomic_DNA"/>
</dbReference>
<sequence length="90" mass="9858">MGVLIVIQLSTFIIILRTLYGAVSPGSRLWPERGAEGDIDAPGIPRSSSCQIEAEEIMPQSQKEESHQPFLMFTQPDFPPSFIRAAITAA</sequence>
<keyword evidence="2" id="KW-1185">Reference proteome</keyword>
<name>A0ABX7USL6_9GAMM</name>
<gene>
    <name evidence="1" type="ORF">HC231_01235</name>
</gene>
<evidence type="ECO:0008006" key="3">
    <source>
        <dbReference type="Google" id="ProtNLM"/>
    </source>
</evidence>